<dbReference type="Pfam" id="PF19740">
    <property type="entry name" value="DUF6229"/>
    <property type="match status" value="1"/>
</dbReference>
<name>A0ABX7GY21_9GAMM</name>
<evidence type="ECO:0000313" key="2">
    <source>
        <dbReference type="EMBL" id="QRN55369.1"/>
    </source>
</evidence>
<proteinExistence type="predicted"/>
<feature type="region of interest" description="Disordered" evidence="1">
    <location>
        <begin position="1"/>
        <end position="21"/>
    </location>
</feature>
<dbReference type="EMBL" id="CP064030">
    <property type="protein sequence ID" value="QRN55369.1"/>
    <property type="molecule type" value="Genomic_DNA"/>
</dbReference>
<dbReference type="Proteomes" id="UP000663181">
    <property type="component" value="Chromosome"/>
</dbReference>
<organism evidence="2 3">
    <name type="scientific">Dyella caseinilytica</name>
    <dbReference type="NCBI Taxonomy" id="1849581"/>
    <lineage>
        <taxon>Bacteria</taxon>
        <taxon>Pseudomonadati</taxon>
        <taxon>Pseudomonadota</taxon>
        <taxon>Gammaproteobacteria</taxon>
        <taxon>Lysobacterales</taxon>
        <taxon>Rhodanobacteraceae</taxon>
        <taxon>Dyella</taxon>
    </lineage>
</organism>
<dbReference type="RefSeq" id="WP_188798936.1">
    <property type="nucleotide sequence ID" value="NZ_BMIZ01000001.1"/>
</dbReference>
<evidence type="ECO:0000256" key="1">
    <source>
        <dbReference type="SAM" id="MobiDB-lite"/>
    </source>
</evidence>
<reference evidence="2 3" key="1">
    <citation type="submission" date="2020-10" db="EMBL/GenBank/DDBJ databases">
        <title>Phylogeny of dyella-like bacteria.</title>
        <authorList>
            <person name="Fu J."/>
        </authorList>
    </citation>
    <scope>NUCLEOTIDE SEQUENCE [LARGE SCALE GENOMIC DNA]</scope>
    <source>
        <strain evidence="2 3">DHOB09</strain>
    </source>
</reference>
<accession>A0ABX7GY21</accession>
<gene>
    <name evidence="2" type="ORF">ISN74_08620</name>
</gene>
<protein>
    <submittedName>
        <fullName evidence="2">Uncharacterized protein</fullName>
    </submittedName>
</protein>
<evidence type="ECO:0000313" key="3">
    <source>
        <dbReference type="Proteomes" id="UP000663181"/>
    </source>
</evidence>
<keyword evidence="3" id="KW-1185">Reference proteome</keyword>
<dbReference type="InterPro" id="IPR046197">
    <property type="entry name" value="DUF6229"/>
</dbReference>
<feature type="compositionally biased region" description="Polar residues" evidence="1">
    <location>
        <begin position="1"/>
        <end position="11"/>
    </location>
</feature>
<sequence length="66" mass="6781">MLNASQEQINQWRHHAGEDSPAGPLFVSGQFAESDIVSSTNVLTLGAVCSGRCGSACSGSAHAECC</sequence>